<keyword evidence="3" id="KW-1185">Reference proteome</keyword>
<proteinExistence type="predicted"/>
<protein>
    <submittedName>
        <fullName evidence="2">Uncharacterized protein</fullName>
    </submittedName>
</protein>
<comment type="caution">
    <text evidence="2">The sequence shown here is derived from an EMBL/GenBank/DDBJ whole genome shotgun (WGS) entry which is preliminary data.</text>
</comment>
<keyword evidence="1" id="KW-1133">Transmembrane helix</keyword>
<organism evidence="2 3">
    <name type="scientific">Ilex paraguariensis</name>
    <name type="common">yerba mate</name>
    <dbReference type="NCBI Taxonomy" id="185542"/>
    <lineage>
        <taxon>Eukaryota</taxon>
        <taxon>Viridiplantae</taxon>
        <taxon>Streptophyta</taxon>
        <taxon>Embryophyta</taxon>
        <taxon>Tracheophyta</taxon>
        <taxon>Spermatophyta</taxon>
        <taxon>Magnoliopsida</taxon>
        <taxon>eudicotyledons</taxon>
        <taxon>Gunneridae</taxon>
        <taxon>Pentapetalae</taxon>
        <taxon>asterids</taxon>
        <taxon>campanulids</taxon>
        <taxon>Aquifoliales</taxon>
        <taxon>Aquifoliaceae</taxon>
        <taxon>Ilex</taxon>
    </lineage>
</organism>
<accession>A0ABC8RF49</accession>
<evidence type="ECO:0000256" key="1">
    <source>
        <dbReference type="SAM" id="Phobius"/>
    </source>
</evidence>
<dbReference type="AlphaFoldDB" id="A0ABC8RF49"/>
<keyword evidence="1" id="KW-0472">Membrane</keyword>
<dbReference type="EMBL" id="CAUOFW020001158">
    <property type="protein sequence ID" value="CAK9141639.1"/>
    <property type="molecule type" value="Genomic_DNA"/>
</dbReference>
<reference evidence="2 3" key="1">
    <citation type="submission" date="2024-02" db="EMBL/GenBank/DDBJ databases">
        <authorList>
            <person name="Vignale AGUSTIN F."/>
            <person name="Sosa J E."/>
            <person name="Modenutti C."/>
        </authorList>
    </citation>
    <scope>NUCLEOTIDE SEQUENCE [LARGE SCALE GENOMIC DNA]</scope>
</reference>
<evidence type="ECO:0000313" key="2">
    <source>
        <dbReference type="EMBL" id="CAK9141639.1"/>
    </source>
</evidence>
<sequence length="207" mass="22907">MNPVEGCDGSVFRNDLMVLCDTCEIFLYWRSNIMFFTGIWGYFYLNKYGLDTQDMVQKLPFFLSIWFIFRNSFNSSLQIKEIYLNKALSRRRSASGEEEEMRRAIGIHGDGAIGAEASDQEVVGIVMIDGGCTGGEGTPFYRGEVPWELPGEATQVIEGEVPWALPSEPMLRRAGAKIHEGLGGIVGRLAPLGEHFTGIEGEAPLAS</sequence>
<name>A0ABC8RF49_9AQUA</name>
<keyword evidence="1" id="KW-0812">Transmembrane</keyword>
<feature type="transmembrane region" description="Helical" evidence="1">
    <location>
        <begin position="25"/>
        <end position="45"/>
    </location>
</feature>
<dbReference type="Proteomes" id="UP001642360">
    <property type="component" value="Unassembled WGS sequence"/>
</dbReference>
<gene>
    <name evidence="2" type="ORF">ILEXP_LOCUS9232</name>
</gene>
<evidence type="ECO:0000313" key="3">
    <source>
        <dbReference type="Proteomes" id="UP001642360"/>
    </source>
</evidence>